<dbReference type="InterPro" id="IPR035396">
    <property type="entry name" value="Bac_rhamnosid6H"/>
</dbReference>
<dbReference type="SUPFAM" id="SSF49785">
    <property type="entry name" value="Galactose-binding domain-like"/>
    <property type="match status" value="1"/>
</dbReference>
<dbReference type="RefSeq" id="WP_232184552.1">
    <property type="nucleotide sequence ID" value="NZ_JAIOAP010000003.1"/>
</dbReference>
<proteinExistence type="predicted"/>
<dbReference type="Proteomes" id="UP001493487">
    <property type="component" value="Unassembled WGS sequence"/>
</dbReference>
<reference evidence="3 4" key="1">
    <citation type="journal article" date="2023" name="Genome Announc.">
        <title>Pan-Genome Analyses of the Genus Cohnella and Proposal of the Novel Species Cohnella silvisoli sp. nov., Isolated from Forest Soil.</title>
        <authorList>
            <person name="Wang C."/>
            <person name="Mao L."/>
            <person name="Bao G."/>
            <person name="Zhu H."/>
        </authorList>
    </citation>
    <scope>NUCLEOTIDE SEQUENCE [LARGE SCALE GENOMIC DNA]</scope>
    <source>
        <strain evidence="3 4">NL03-T5-1</strain>
    </source>
</reference>
<comment type="caution">
    <text evidence="3">The sequence shown here is derived from an EMBL/GenBank/DDBJ whole genome shotgun (WGS) entry which is preliminary data.</text>
</comment>
<dbReference type="Pfam" id="PF17390">
    <property type="entry name" value="Bac_rhamnosid_C"/>
    <property type="match status" value="1"/>
</dbReference>
<sequence length="785" mass="88380">METNKQWHAKWIWLQEEDIPNDGKNYRLAYFRRVFEVGEQPGHRLVVDVSADSRYRLYLNGESVSVGPCRGDLRTHYYETIDLSGSLRPGRNVLAAKVLHYGAGAPAPAAIISSGSGAFILQGQLMAEDGTELERLSTDDSWQGLPDRSLTLLPEGPDTQVGGLEIVDGTAVPFGWETLSDEASQWTKVKVIGDAVEPRCGGHLKERQLSERQIPLPYERDGSFTRVVRYEGVQQEADLQAFARGESPLLLPAGASVVLELDAGEMMTAYLRFDMEQGNGSEIVFLCAESYETPDRVKGIRDEHEGKSLYGNREVYRVAGNNRHGSETYETFLFRTFRFVRLEINVGDESLVLRGVGFRETGYPLEQKASFSCSDPSYTALWDISVRTLQRCMYESYVDCPYYEQLQYCMDTRLQCLFTYAISGDDRLARKAIYDFHSSLLPSGMILSRYPAIVGQVIPGFALHWIMMVSDHYEHYSDLALVRRYRPSIDAVLDWFDRQVGDDGLVGAMPDSYWSFADWVQEWHTSYGVPVSGRSVPLTLYNLMYADALQKAALLNERTGRGDTASEYGTRAQAIIKAVNNSCWSSERQLYQDSPGVEEYSQHVQIWAILSGAAEVETAQRLGVVLIEDKSLMQVSYAMAFFLFRALSVGGQYESAYRLWDRWHDQVKLHLTTWVEDAISQRSDCHAWGAVPLYEFPREVLGVQPLEPGFVSIRIAPQPGPLTWAEGSVITPHGVIEIKWSRDPSNERFELRAAGLRGVRTEVQLPDGSITICENKKEVVVVSQP</sequence>
<dbReference type="PANTHER" id="PTHR34987:SF2">
    <property type="entry name" value="B, PUTATIVE (AFU_ORTHOLOGUE AFUA_7G05040)-RELATED"/>
    <property type="match status" value="1"/>
</dbReference>
<keyword evidence="4" id="KW-1185">Reference proteome</keyword>
<dbReference type="PANTHER" id="PTHR34987">
    <property type="entry name" value="C, PUTATIVE (AFU_ORTHOLOGUE AFUA_3G02880)-RELATED"/>
    <property type="match status" value="1"/>
</dbReference>
<evidence type="ECO:0000313" key="4">
    <source>
        <dbReference type="Proteomes" id="UP001493487"/>
    </source>
</evidence>
<evidence type="ECO:0000259" key="2">
    <source>
        <dbReference type="Pfam" id="PF17390"/>
    </source>
</evidence>
<feature type="domain" description="Alpha-L-rhamnosidase six-hairpin glycosidase" evidence="1">
    <location>
        <begin position="367"/>
        <end position="676"/>
    </location>
</feature>
<dbReference type="InterPro" id="IPR035398">
    <property type="entry name" value="Bac_rhamnosid_C"/>
</dbReference>
<name>A0ABV1L2Q4_9BACL</name>
<dbReference type="InterPro" id="IPR008928">
    <property type="entry name" value="6-hairpin_glycosidase_sf"/>
</dbReference>
<dbReference type="SUPFAM" id="SSF48208">
    <property type="entry name" value="Six-hairpin glycosidases"/>
    <property type="match status" value="1"/>
</dbReference>
<evidence type="ECO:0000313" key="3">
    <source>
        <dbReference type="EMBL" id="MEQ4486528.1"/>
    </source>
</evidence>
<dbReference type="Gene3D" id="2.60.420.10">
    <property type="entry name" value="Maltose phosphorylase, domain 3"/>
    <property type="match status" value="1"/>
</dbReference>
<organism evidence="3 4">
    <name type="scientific">Cohnella silvisoli</name>
    <dbReference type="NCBI Taxonomy" id="2873699"/>
    <lineage>
        <taxon>Bacteria</taxon>
        <taxon>Bacillati</taxon>
        <taxon>Bacillota</taxon>
        <taxon>Bacilli</taxon>
        <taxon>Bacillales</taxon>
        <taxon>Paenibacillaceae</taxon>
        <taxon>Cohnella</taxon>
    </lineage>
</organism>
<protein>
    <submittedName>
        <fullName evidence="3">Alpha-L-rhamnosidase C-terminal domain-containing protein</fullName>
    </submittedName>
</protein>
<dbReference type="InterPro" id="IPR008979">
    <property type="entry name" value="Galactose-bd-like_sf"/>
</dbReference>
<dbReference type="Pfam" id="PF17389">
    <property type="entry name" value="Bac_rhamnosid6H"/>
    <property type="match status" value="1"/>
</dbReference>
<evidence type="ECO:0000259" key="1">
    <source>
        <dbReference type="Pfam" id="PF17389"/>
    </source>
</evidence>
<dbReference type="InterPro" id="IPR012341">
    <property type="entry name" value="6hp_glycosidase-like_sf"/>
</dbReference>
<dbReference type="Gene3D" id="1.50.10.10">
    <property type="match status" value="1"/>
</dbReference>
<dbReference type="Gene3D" id="2.60.120.260">
    <property type="entry name" value="Galactose-binding domain-like"/>
    <property type="match status" value="1"/>
</dbReference>
<accession>A0ABV1L2Q4</accession>
<feature type="domain" description="Alpha-L-rhamnosidase C-terminal" evidence="2">
    <location>
        <begin position="702"/>
        <end position="772"/>
    </location>
</feature>
<dbReference type="EMBL" id="JASKHM010000022">
    <property type="protein sequence ID" value="MEQ4486528.1"/>
    <property type="molecule type" value="Genomic_DNA"/>
</dbReference>
<gene>
    <name evidence="3" type="ORF">QJS35_29560</name>
</gene>